<name>A0A7X3MWY5_9HYPH</name>
<keyword evidence="2" id="KW-1185">Reference proteome</keyword>
<reference evidence="1 2" key="2">
    <citation type="submission" date="2020-01" db="EMBL/GenBank/DDBJ databases">
        <title>Microvirga sp. nov., an arsenate reduction bacterium isolated from Tibet hotspring sediments.</title>
        <authorList>
            <person name="Xian W.-D."/>
            <person name="Li W.-J."/>
        </authorList>
    </citation>
    <scope>NUCLEOTIDE SEQUENCE [LARGE SCALE GENOMIC DNA]</scope>
    <source>
        <strain evidence="1 2">KCTC 23863</strain>
    </source>
</reference>
<dbReference type="AlphaFoldDB" id="A0A7X3MWY5"/>
<comment type="caution">
    <text evidence="1">The sequence shown here is derived from an EMBL/GenBank/DDBJ whole genome shotgun (WGS) entry which is preliminary data.</text>
</comment>
<dbReference type="RefSeq" id="WP_160888256.1">
    <property type="nucleotide sequence ID" value="NZ_WURB01000037.1"/>
</dbReference>
<evidence type="ECO:0000313" key="1">
    <source>
        <dbReference type="EMBL" id="MXQ14535.1"/>
    </source>
</evidence>
<accession>A0A7X3MWY5</accession>
<gene>
    <name evidence="1" type="ORF">GR328_24400</name>
</gene>
<dbReference type="PROSITE" id="PS51257">
    <property type="entry name" value="PROKAR_LIPOPROTEIN"/>
    <property type="match status" value="1"/>
</dbReference>
<protein>
    <submittedName>
        <fullName evidence="1">Uncharacterized protein</fullName>
    </submittedName>
</protein>
<organism evidence="1 2">
    <name type="scientific">Microvirga makkahensis</name>
    <dbReference type="NCBI Taxonomy" id="1128670"/>
    <lineage>
        <taxon>Bacteria</taxon>
        <taxon>Pseudomonadati</taxon>
        <taxon>Pseudomonadota</taxon>
        <taxon>Alphaproteobacteria</taxon>
        <taxon>Hyphomicrobiales</taxon>
        <taxon>Methylobacteriaceae</taxon>
        <taxon>Microvirga</taxon>
    </lineage>
</organism>
<proteinExistence type="predicted"/>
<reference evidence="1 2" key="1">
    <citation type="submission" date="2019-12" db="EMBL/GenBank/DDBJ databases">
        <authorList>
            <person name="Yuan C.-G."/>
        </authorList>
    </citation>
    <scope>NUCLEOTIDE SEQUENCE [LARGE SCALE GENOMIC DNA]</scope>
    <source>
        <strain evidence="1 2">KCTC 23863</strain>
    </source>
</reference>
<evidence type="ECO:0000313" key="2">
    <source>
        <dbReference type="Proteomes" id="UP000436483"/>
    </source>
</evidence>
<sequence>MTRERVECASLAYLTTTVRTLGAPSIPMVASCIIVKGNLSLVAKSRLRQSF</sequence>
<dbReference type="EMBL" id="WURB01000037">
    <property type="protein sequence ID" value="MXQ14535.1"/>
    <property type="molecule type" value="Genomic_DNA"/>
</dbReference>
<dbReference type="Proteomes" id="UP000436483">
    <property type="component" value="Unassembled WGS sequence"/>
</dbReference>